<evidence type="ECO:0000256" key="5">
    <source>
        <dbReference type="ARBA" id="ARBA00023163"/>
    </source>
</evidence>
<evidence type="ECO:0000256" key="8">
    <source>
        <dbReference type="SAM" id="MobiDB-lite"/>
    </source>
</evidence>
<feature type="domain" description="MH2" evidence="10">
    <location>
        <begin position="464"/>
        <end position="649"/>
    </location>
</feature>
<dbReference type="InterPro" id="IPR036578">
    <property type="entry name" value="SMAD_MH1_sf"/>
</dbReference>
<keyword evidence="2" id="KW-0479">Metal-binding</keyword>
<dbReference type="GO" id="GO:0071144">
    <property type="term" value="C:heteromeric SMAD protein complex"/>
    <property type="evidence" value="ECO:0007669"/>
    <property type="project" value="TreeGrafter"/>
</dbReference>
<dbReference type="GO" id="GO:0060395">
    <property type="term" value="P:SMAD protein signal transduction"/>
    <property type="evidence" value="ECO:0007669"/>
    <property type="project" value="TreeGrafter"/>
</dbReference>
<dbReference type="GO" id="GO:0030154">
    <property type="term" value="P:cell differentiation"/>
    <property type="evidence" value="ECO:0007669"/>
    <property type="project" value="TreeGrafter"/>
</dbReference>
<keyword evidence="3" id="KW-0862">Zinc</keyword>
<dbReference type="EMBL" id="CAJHNH020000288">
    <property type="protein sequence ID" value="CAG5116686.1"/>
    <property type="molecule type" value="Genomic_DNA"/>
</dbReference>
<keyword evidence="12" id="KW-1185">Reference proteome</keyword>
<comment type="similarity">
    <text evidence="1 7">Belongs to the dwarfin/SMAD family.</text>
</comment>
<gene>
    <name evidence="11" type="ORF">CUNI_LOCUS2244</name>
</gene>
<evidence type="ECO:0000256" key="3">
    <source>
        <dbReference type="ARBA" id="ARBA00022833"/>
    </source>
</evidence>
<dbReference type="SUPFAM" id="SSF56366">
    <property type="entry name" value="SMAD MH1 domain"/>
    <property type="match status" value="1"/>
</dbReference>
<sequence>MFRSKRNSLVKRLWKYRINDETRGSSQKEISPSSSSSSSSKSLPSSQEDVELKSVTHSFFKRLKEDQLKILVQAMESKGGEVTPCVPVPKSDLCLGRHTVSPYVLCCRVFRWPDLRSDIEMKRLPSCTRQNEEKESVVCCNPYHWSLVVKIDEPPIHTRKSSLSLEPLQRTGKDSHKYGAYRGFHDLDTYSIHIFPDIKPCLLSCRRREMEGGHTSDDAEYDCLLWCTIAYWELRERVGRLFSVTEPSVHIFQHLPHGDGMCLRLFQKPTNIDMVKRTREKIGFGIILSREAAHRNNANSARAPEEASSASTRPVGIVVPSESSPSLGIVVPSVSSPLSPDIVVPSVSSPPLSDIVVPSLKPVTSPSCARMEASRSQRAGLSSFPATSYCKPVTSFSGTPKPCDSYDLVACAGGGGDAAIGCEETEVRFKFCDADCCPDQAESQLEQQKQQSCEGPSRHVSGLYNESSDLKPTIMLPQTSSTSCSSSSLLSQSSSSLPLYTSSSSVRDSTGITGKITAASSTQTTSGTSFTSVSSDLPCRKGEVWAYNASNFPIFVNSPTLDDPKSPRSLVVKKVPPGYSIKIFDYARAELLERTEARSMLLNDGPFDPCSVRISLAKGWGPSYSRQFITSCPCWLEVLLGVKRHSPVS</sequence>
<evidence type="ECO:0000256" key="2">
    <source>
        <dbReference type="ARBA" id="ARBA00022723"/>
    </source>
</evidence>
<dbReference type="SMART" id="SM00524">
    <property type="entry name" value="DWB"/>
    <property type="match status" value="1"/>
</dbReference>
<evidence type="ECO:0000259" key="10">
    <source>
        <dbReference type="PROSITE" id="PS51076"/>
    </source>
</evidence>
<comment type="subcellular location">
    <subcellularLocation>
        <location evidence="7">Cytoplasm</location>
    </subcellularLocation>
    <subcellularLocation>
        <location evidence="7">Nucleus</location>
    </subcellularLocation>
</comment>
<feature type="domain" description="MH2" evidence="10">
    <location>
        <begin position="226"/>
        <end position="426"/>
    </location>
</feature>
<comment type="caution">
    <text evidence="11">The sequence shown here is derived from an EMBL/GenBank/DDBJ whole genome shotgun (WGS) entry which is preliminary data.</text>
</comment>
<evidence type="ECO:0000256" key="4">
    <source>
        <dbReference type="ARBA" id="ARBA00023015"/>
    </source>
</evidence>
<dbReference type="AlphaFoldDB" id="A0A8S3YQR1"/>
<evidence type="ECO:0000313" key="11">
    <source>
        <dbReference type="EMBL" id="CAG5116686.1"/>
    </source>
</evidence>
<dbReference type="InterPro" id="IPR001132">
    <property type="entry name" value="SMAD_dom_Dwarfin-type"/>
</dbReference>
<evidence type="ECO:0000256" key="6">
    <source>
        <dbReference type="ARBA" id="ARBA00023242"/>
    </source>
</evidence>
<dbReference type="InterPro" id="IPR017855">
    <property type="entry name" value="SMAD-like_dom_sf"/>
</dbReference>
<dbReference type="SUPFAM" id="SSF49879">
    <property type="entry name" value="SMAD/FHA domain"/>
    <property type="match status" value="2"/>
</dbReference>
<dbReference type="PANTHER" id="PTHR13703">
    <property type="entry name" value="SMAD"/>
    <property type="match status" value="1"/>
</dbReference>
<dbReference type="GO" id="GO:0005737">
    <property type="term" value="C:cytoplasm"/>
    <property type="evidence" value="ECO:0007669"/>
    <property type="project" value="UniProtKB-SubCell"/>
</dbReference>
<dbReference type="Proteomes" id="UP000678393">
    <property type="component" value="Unassembled WGS sequence"/>
</dbReference>
<dbReference type="Gene3D" id="3.90.520.10">
    <property type="entry name" value="SMAD MH1 domain"/>
    <property type="match status" value="1"/>
</dbReference>
<dbReference type="InterPro" id="IPR013790">
    <property type="entry name" value="Dwarfin"/>
</dbReference>
<keyword evidence="5 7" id="KW-0804">Transcription</keyword>
<dbReference type="GO" id="GO:0046872">
    <property type="term" value="F:metal ion binding"/>
    <property type="evidence" value="ECO:0007669"/>
    <property type="project" value="UniProtKB-KW"/>
</dbReference>
<keyword evidence="7" id="KW-0963">Cytoplasm</keyword>
<organism evidence="11 12">
    <name type="scientific">Candidula unifasciata</name>
    <dbReference type="NCBI Taxonomy" id="100452"/>
    <lineage>
        <taxon>Eukaryota</taxon>
        <taxon>Metazoa</taxon>
        <taxon>Spiralia</taxon>
        <taxon>Lophotrochozoa</taxon>
        <taxon>Mollusca</taxon>
        <taxon>Gastropoda</taxon>
        <taxon>Heterobranchia</taxon>
        <taxon>Euthyneura</taxon>
        <taxon>Panpulmonata</taxon>
        <taxon>Eupulmonata</taxon>
        <taxon>Stylommatophora</taxon>
        <taxon>Helicina</taxon>
        <taxon>Helicoidea</taxon>
        <taxon>Geomitridae</taxon>
        <taxon>Candidula</taxon>
    </lineage>
</organism>
<dbReference type="GO" id="GO:0009653">
    <property type="term" value="P:anatomical structure morphogenesis"/>
    <property type="evidence" value="ECO:0007669"/>
    <property type="project" value="TreeGrafter"/>
</dbReference>
<accession>A0A8S3YQR1</accession>
<keyword evidence="6 7" id="KW-0539">Nucleus</keyword>
<dbReference type="InterPro" id="IPR013019">
    <property type="entry name" value="MAD_homology_MH1"/>
</dbReference>
<dbReference type="SMART" id="SM00523">
    <property type="entry name" value="DWA"/>
    <property type="match status" value="1"/>
</dbReference>
<protein>
    <recommendedName>
        <fullName evidence="7">Mothers against decapentaplegic homolog</fullName>
        <shortName evidence="7">MAD homolog</shortName>
        <shortName evidence="7">Mothers against DPP homolog</shortName>
    </recommendedName>
    <alternativeName>
        <fullName evidence="7">SMAD family member</fullName>
    </alternativeName>
</protein>
<evidence type="ECO:0000256" key="7">
    <source>
        <dbReference type="RuleBase" id="RU361195"/>
    </source>
</evidence>
<keyword evidence="4 7" id="KW-0805">Transcription regulation</keyword>
<dbReference type="OrthoDB" id="5946219at2759"/>
<dbReference type="PANTHER" id="PTHR13703:SF54">
    <property type="entry name" value="MOTHERS AGAINST DECAPENTAPLEGIC HOMOLOG"/>
    <property type="match status" value="1"/>
</dbReference>
<dbReference type="PROSITE" id="PS51076">
    <property type="entry name" value="MH2"/>
    <property type="match status" value="2"/>
</dbReference>
<dbReference type="PROSITE" id="PS51075">
    <property type="entry name" value="MH1"/>
    <property type="match status" value="1"/>
</dbReference>
<dbReference type="InterPro" id="IPR008984">
    <property type="entry name" value="SMAD_FHA_dom_sf"/>
</dbReference>
<evidence type="ECO:0000259" key="9">
    <source>
        <dbReference type="PROSITE" id="PS51075"/>
    </source>
</evidence>
<dbReference type="GO" id="GO:0006357">
    <property type="term" value="P:regulation of transcription by RNA polymerase II"/>
    <property type="evidence" value="ECO:0007669"/>
    <property type="project" value="TreeGrafter"/>
</dbReference>
<dbReference type="GO" id="GO:0070411">
    <property type="term" value="F:I-SMAD binding"/>
    <property type="evidence" value="ECO:0007669"/>
    <property type="project" value="TreeGrafter"/>
</dbReference>
<feature type="domain" description="MH1" evidence="9">
    <location>
        <begin position="8"/>
        <end position="154"/>
    </location>
</feature>
<evidence type="ECO:0000256" key="1">
    <source>
        <dbReference type="ARBA" id="ARBA00005545"/>
    </source>
</evidence>
<evidence type="ECO:0000313" key="12">
    <source>
        <dbReference type="Proteomes" id="UP000678393"/>
    </source>
</evidence>
<dbReference type="Gene3D" id="2.60.200.10">
    <property type="match status" value="2"/>
</dbReference>
<proteinExistence type="inferred from homology"/>
<dbReference type="GO" id="GO:0140416">
    <property type="term" value="F:transcription regulator inhibitor activity"/>
    <property type="evidence" value="ECO:0007669"/>
    <property type="project" value="TreeGrafter"/>
</dbReference>
<name>A0A8S3YQR1_9EUPU</name>
<dbReference type="InterPro" id="IPR003619">
    <property type="entry name" value="MAD_homology1_Dwarfin-type"/>
</dbReference>
<dbReference type="Pfam" id="PF03166">
    <property type="entry name" value="MH2"/>
    <property type="match status" value="2"/>
</dbReference>
<dbReference type="Pfam" id="PF03165">
    <property type="entry name" value="MH1"/>
    <property type="match status" value="1"/>
</dbReference>
<feature type="region of interest" description="Disordered" evidence="8">
    <location>
        <begin position="21"/>
        <end position="49"/>
    </location>
</feature>
<feature type="compositionally biased region" description="Low complexity" evidence="8">
    <location>
        <begin position="25"/>
        <end position="47"/>
    </location>
</feature>
<reference evidence="11" key="1">
    <citation type="submission" date="2021-04" db="EMBL/GenBank/DDBJ databases">
        <authorList>
            <consortium name="Molecular Ecology Group"/>
        </authorList>
    </citation>
    <scope>NUCLEOTIDE SEQUENCE</scope>
</reference>